<reference evidence="3" key="1">
    <citation type="submission" date="2025-08" db="UniProtKB">
        <authorList>
            <consortium name="RefSeq"/>
        </authorList>
    </citation>
    <scope>IDENTIFICATION</scope>
</reference>
<feature type="compositionally biased region" description="Low complexity" evidence="1">
    <location>
        <begin position="123"/>
        <end position="145"/>
    </location>
</feature>
<dbReference type="GeneID" id="106820234"/>
<feature type="region of interest" description="Disordered" evidence="1">
    <location>
        <begin position="1"/>
        <end position="189"/>
    </location>
</feature>
<protein>
    <submittedName>
        <fullName evidence="3">U1 small nuclear ribonucleoprotein C-like</fullName>
    </submittedName>
</protein>
<keyword evidence="2" id="KW-1185">Reference proteome</keyword>
<feature type="compositionally biased region" description="Gly residues" evidence="1">
    <location>
        <begin position="171"/>
        <end position="180"/>
    </location>
</feature>
<gene>
    <name evidence="3" type="primary">LOC106820234</name>
</gene>
<sequence length="206" mass="20020">MKNPPDFAALQTTGGADGNKPVYPTSFPPPNMSMPPPGGAMPGLRLPGFPPLPSGGANQKPRGSFVAPPTPAPSEIAKSMFAGQGGGGGVARFQQRFGSPPGGGGFARPPPTSAAPFPPFPAGAPTSSAPRPGAPPAGGMSAATSIPQLIPSLLAGHSGLLGSAPPASAPPGGGGGGSQGGADVPRSINEFLSNWAKKNIKPDIPG</sequence>
<name>A0ABM1F734_PRICU</name>
<accession>A0ABM1F734</accession>
<evidence type="ECO:0000313" key="2">
    <source>
        <dbReference type="Proteomes" id="UP000695022"/>
    </source>
</evidence>
<feature type="compositionally biased region" description="Pro residues" evidence="1">
    <location>
        <begin position="108"/>
        <end position="122"/>
    </location>
</feature>
<feature type="non-terminal residue" evidence="3">
    <location>
        <position position="206"/>
    </location>
</feature>
<evidence type="ECO:0000256" key="1">
    <source>
        <dbReference type="SAM" id="MobiDB-lite"/>
    </source>
</evidence>
<dbReference type="RefSeq" id="XP_014680255.1">
    <property type="nucleotide sequence ID" value="XM_014824769.1"/>
</dbReference>
<evidence type="ECO:0000313" key="3">
    <source>
        <dbReference type="RefSeq" id="XP_014680255.1"/>
    </source>
</evidence>
<dbReference type="Proteomes" id="UP000695022">
    <property type="component" value="Unplaced"/>
</dbReference>
<feature type="compositionally biased region" description="Pro residues" evidence="1">
    <location>
        <begin position="26"/>
        <end position="39"/>
    </location>
</feature>
<organism evidence="2 3">
    <name type="scientific">Priapulus caudatus</name>
    <name type="common">Priapulid worm</name>
    <dbReference type="NCBI Taxonomy" id="37621"/>
    <lineage>
        <taxon>Eukaryota</taxon>
        <taxon>Metazoa</taxon>
        <taxon>Ecdysozoa</taxon>
        <taxon>Scalidophora</taxon>
        <taxon>Priapulida</taxon>
        <taxon>Priapulimorpha</taxon>
        <taxon>Priapulimorphida</taxon>
        <taxon>Priapulidae</taxon>
        <taxon>Priapulus</taxon>
    </lineage>
</organism>
<feature type="compositionally biased region" description="Low complexity" evidence="1">
    <location>
        <begin position="152"/>
        <end position="166"/>
    </location>
</feature>
<proteinExistence type="predicted"/>